<protein>
    <recommendedName>
        <fullName evidence="3">Autotransporter domain-containing protein</fullName>
    </recommendedName>
</protein>
<evidence type="ECO:0000313" key="1">
    <source>
        <dbReference type="EMBL" id="OXE44319.1"/>
    </source>
</evidence>
<comment type="caution">
    <text evidence="1">The sequence shown here is derived from an EMBL/GenBank/DDBJ whole genome shotgun (WGS) entry which is preliminary data.</text>
</comment>
<gene>
    <name evidence="1" type="ORF">ADH67_12700</name>
</gene>
<dbReference type="Proteomes" id="UP000214610">
    <property type="component" value="Unassembled WGS sequence"/>
</dbReference>
<proteinExistence type="predicted"/>
<reference evidence="2" key="1">
    <citation type="submission" date="2017-05" db="EMBL/GenBank/DDBJ databases">
        <title>Improved OligoMM genomes.</title>
        <authorList>
            <person name="Garzetti D."/>
        </authorList>
    </citation>
    <scope>NUCLEOTIDE SEQUENCE [LARGE SCALE GENOMIC DNA]</scope>
    <source>
        <strain evidence="2">YL45</strain>
    </source>
</reference>
<dbReference type="RefSeq" id="WP_066594226.1">
    <property type="nucleotide sequence ID" value="NZ_CAJTBZ010000030.1"/>
</dbReference>
<evidence type="ECO:0008006" key="3">
    <source>
        <dbReference type="Google" id="ProtNLM"/>
    </source>
</evidence>
<name>A0A227KA42_9BURK</name>
<dbReference type="AlphaFoldDB" id="A0A227KA42"/>
<dbReference type="EMBL" id="NHMP01000014">
    <property type="protein sequence ID" value="OXE44319.1"/>
    <property type="molecule type" value="Genomic_DNA"/>
</dbReference>
<evidence type="ECO:0000313" key="2">
    <source>
        <dbReference type="Proteomes" id="UP000214610"/>
    </source>
</evidence>
<organism evidence="1 2">
    <name type="scientific">Turicimonas muris</name>
    <dbReference type="NCBI Taxonomy" id="1796652"/>
    <lineage>
        <taxon>Bacteria</taxon>
        <taxon>Pseudomonadati</taxon>
        <taxon>Pseudomonadota</taxon>
        <taxon>Betaproteobacteria</taxon>
        <taxon>Burkholderiales</taxon>
        <taxon>Sutterellaceae</taxon>
        <taxon>Turicimonas</taxon>
    </lineage>
</organism>
<accession>A0A227KA42</accession>
<sequence>MSAEPFTQDFTPNQSITAQSEWSWIGTEYLFGHGPASSAYAQFSESSLAAASPTAIPNSPSRNIIGEGAPVNVNEQTPNITSSTKVVGAKEWTTQDPPKSNFTINSSQVAVSGVTLDEIIGGFHTRVLPANEKEVLLVLGTADTTVNNTEADYIIGGSKASNANLVVFESGTLKTTLHEGTLVKKAFIGGNYIKATGHPGGGPASSSSSSDSITNIIDSGIFNGKFIGGSYAENYGNNDKPLTVSDNKISTVISNGDFTNVETIYGGSVADGKDSSASAGYVELVLTGGNLNFYNAKGDSVRKSIYAGSAALNGGNAQTEQTKLVIDGSSKNFVGNKNANDALAGSGNQMVYLNAFGGGLNSTVTASSSVLIRNVFAGFIDTKNGVKKSQLYAGSNIKSQGNYRDGDTQIEVHDSILLADVLGAGFIYETDNTQFESGNAVSIVKNSALDGWTSGTNRYSGRVFGAGRMEATTKSTMLVASSNVLVSNVAGKDIENLDGTVTHNPGSQVFGAMQSYGNKNSLSYVGFTNVRIEGENTSLAEAFGGGIISGTVKRDQNSTLAVGNSFIEVDGGNIDGFLVGGNNSNWFGSSVIGKLDDSGTFELNGHHFSEGSSTAVLKNGGNAESLLVIGGSLTDYSYYTTEQGKRESYVLGTSSAIISGGEAYVAVGGGYSTFYMEKPITGEINDDAPVSNVQGETRVVISGGKISETVIGGGFAETSNAEMASKALVDGDTYVLVAGGSIKDVVGGGLASGPTAVADVSGDSNIVIAGGSISGNIYAGGVVQNGTEAASAKVQGNAKVTFLSDIGFKGHIDGSNVENTSTLAFGDEENRFNGKFAGSFSEFNELSVSAGSKVELDELNIKDAGKQGVLKLTGKGEVYSDSLGLTDGSRLEVLKGTLVASSAELRGGMLYLDPNWDEAPSLVAIENPSEINSKIVVGQNSALTLGSQDPQMALTAIERGGHSLSSNDIKAAAYIAKPVTVTNSLLIDGTAENNAATIRPENGVVVKKNSALIIDGSNDKPMVNGQRAMTFKTEAGSTVLVS</sequence>
<keyword evidence="2" id="KW-1185">Reference proteome</keyword>
<dbReference type="GeneID" id="78362160"/>